<sequence>MAASFNARSRKVLIQNELGLHARVAAGIAKVAQLANSNVWMIKGRDKVDAASVIDILTLACPKGSTVTLTIDDGSDMKILNRIVEMMERGFEG</sequence>
<dbReference type="NCBIfam" id="TIGR01003">
    <property type="entry name" value="PTS_HPr_family"/>
    <property type="match status" value="1"/>
</dbReference>
<dbReference type="GO" id="GO:0009401">
    <property type="term" value="P:phosphoenolpyruvate-dependent sugar phosphotransferase system"/>
    <property type="evidence" value="ECO:0007669"/>
    <property type="project" value="UniProtKB-KW"/>
</dbReference>
<dbReference type="EMBL" id="LAZR01032590">
    <property type="protein sequence ID" value="KKL50456.1"/>
    <property type="molecule type" value="Genomic_DNA"/>
</dbReference>
<evidence type="ECO:0000256" key="1">
    <source>
        <dbReference type="ARBA" id="ARBA00004496"/>
    </source>
</evidence>
<accession>A0A0F9D9R4</accession>
<dbReference type="PANTHER" id="PTHR33705">
    <property type="entry name" value="PHOSPHOCARRIER PROTEIN HPR"/>
    <property type="match status" value="1"/>
</dbReference>
<keyword evidence="2" id="KW-0963">Cytoplasm</keyword>
<organism evidence="5">
    <name type="scientific">marine sediment metagenome</name>
    <dbReference type="NCBI Taxonomy" id="412755"/>
    <lineage>
        <taxon>unclassified sequences</taxon>
        <taxon>metagenomes</taxon>
        <taxon>ecological metagenomes</taxon>
    </lineage>
</organism>
<dbReference type="InterPro" id="IPR050399">
    <property type="entry name" value="HPr"/>
</dbReference>
<proteinExistence type="predicted"/>
<dbReference type="PROSITE" id="PS51350">
    <property type="entry name" value="PTS_HPR_DOM"/>
    <property type="match status" value="1"/>
</dbReference>
<feature type="domain" description="HPr" evidence="4">
    <location>
        <begin position="7"/>
        <end position="93"/>
    </location>
</feature>
<dbReference type="PANTHER" id="PTHR33705:SF2">
    <property type="entry name" value="PHOSPHOCARRIER PROTEIN NPR"/>
    <property type="match status" value="1"/>
</dbReference>
<dbReference type="InterPro" id="IPR035895">
    <property type="entry name" value="HPr-like_sf"/>
</dbReference>
<name>A0A0F9D9R4_9ZZZZ</name>
<protein>
    <recommendedName>
        <fullName evidence="4">HPr domain-containing protein</fullName>
    </recommendedName>
</protein>
<reference evidence="5" key="1">
    <citation type="journal article" date="2015" name="Nature">
        <title>Complex archaea that bridge the gap between prokaryotes and eukaryotes.</title>
        <authorList>
            <person name="Spang A."/>
            <person name="Saw J.H."/>
            <person name="Jorgensen S.L."/>
            <person name="Zaremba-Niedzwiedzka K."/>
            <person name="Martijn J."/>
            <person name="Lind A.E."/>
            <person name="van Eijk R."/>
            <person name="Schleper C."/>
            <person name="Guy L."/>
            <person name="Ettema T.J."/>
        </authorList>
    </citation>
    <scope>NUCLEOTIDE SEQUENCE</scope>
</reference>
<dbReference type="InterPro" id="IPR000032">
    <property type="entry name" value="HPr-like"/>
</dbReference>
<dbReference type="Pfam" id="PF00381">
    <property type="entry name" value="PTS-HPr"/>
    <property type="match status" value="1"/>
</dbReference>
<evidence type="ECO:0000313" key="5">
    <source>
        <dbReference type="EMBL" id="KKL50456.1"/>
    </source>
</evidence>
<dbReference type="GO" id="GO:0005737">
    <property type="term" value="C:cytoplasm"/>
    <property type="evidence" value="ECO:0007669"/>
    <property type="project" value="UniProtKB-SubCell"/>
</dbReference>
<gene>
    <name evidence="5" type="ORF">LCGC14_2305320</name>
</gene>
<comment type="caution">
    <text evidence="5">The sequence shown here is derived from an EMBL/GenBank/DDBJ whole genome shotgun (WGS) entry which is preliminary data.</text>
</comment>
<evidence type="ECO:0000256" key="3">
    <source>
        <dbReference type="ARBA" id="ARBA00022683"/>
    </source>
</evidence>
<evidence type="ECO:0000259" key="4">
    <source>
        <dbReference type="PROSITE" id="PS51350"/>
    </source>
</evidence>
<comment type="subcellular location">
    <subcellularLocation>
        <location evidence="1">Cytoplasm</location>
    </subcellularLocation>
</comment>
<dbReference type="SUPFAM" id="SSF55594">
    <property type="entry name" value="HPr-like"/>
    <property type="match status" value="1"/>
</dbReference>
<dbReference type="AlphaFoldDB" id="A0A0F9D9R4"/>
<evidence type="ECO:0000256" key="2">
    <source>
        <dbReference type="ARBA" id="ARBA00022490"/>
    </source>
</evidence>
<dbReference type="Gene3D" id="3.30.1340.10">
    <property type="entry name" value="HPr-like"/>
    <property type="match status" value="1"/>
</dbReference>
<keyword evidence="3" id="KW-0598">Phosphotransferase system</keyword>